<feature type="domain" description="Amidohydrolase-related" evidence="1">
    <location>
        <begin position="58"/>
        <end position="404"/>
    </location>
</feature>
<comment type="caution">
    <text evidence="2">The sequence shown here is derived from an EMBL/GenBank/DDBJ whole genome shotgun (WGS) entry which is preliminary data.</text>
</comment>
<dbReference type="SUPFAM" id="SSF51338">
    <property type="entry name" value="Composite domain of metallo-dependent hydrolases"/>
    <property type="match status" value="1"/>
</dbReference>
<dbReference type="GeneID" id="85452483"/>
<dbReference type="RefSeq" id="XP_060436946.1">
    <property type="nucleotide sequence ID" value="XM_060567957.1"/>
</dbReference>
<dbReference type="Gene3D" id="1.20.58.520">
    <property type="entry name" value="Amidohydrolase"/>
    <property type="match status" value="1"/>
</dbReference>
<dbReference type="GO" id="GO:0016810">
    <property type="term" value="F:hydrolase activity, acting on carbon-nitrogen (but not peptide) bonds"/>
    <property type="evidence" value="ECO:0007669"/>
    <property type="project" value="InterPro"/>
</dbReference>
<dbReference type="Proteomes" id="UP001224890">
    <property type="component" value="Unassembled WGS sequence"/>
</dbReference>
<organism evidence="2 3">
    <name type="scientific">Colletotrichum godetiae</name>
    <dbReference type="NCBI Taxonomy" id="1209918"/>
    <lineage>
        <taxon>Eukaryota</taxon>
        <taxon>Fungi</taxon>
        <taxon>Dikarya</taxon>
        <taxon>Ascomycota</taxon>
        <taxon>Pezizomycotina</taxon>
        <taxon>Sordariomycetes</taxon>
        <taxon>Hypocreomycetidae</taxon>
        <taxon>Glomerellales</taxon>
        <taxon>Glomerellaceae</taxon>
        <taxon>Colletotrichum</taxon>
        <taxon>Colletotrichum acutatum species complex</taxon>
    </lineage>
</organism>
<reference evidence="2" key="1">
    <citation type="submission" date="2021-06" db="EMBL/GenBank/DDBJ databases">
        <title>Comparative genomics, transcriptomics and evolutionary studies reveal genomic signatures of adaptation to plant cell wall in hemibiotrophic fungi.</title>
        <authorList>
            <consortium name="DOE Joint Genome Institute"/>
            <person name="Baroncelli R."/>
            <person name="Diaz J.F."/>
            <person name="Benocci T."/>
            <person name="Peng M."/>
            <person name="Battaglia E."/>
            <person name="Haridas S."/>
            <person name="Andreopoulos W."/>
            <person name="Labutti K."/>
            <person name="Pangilinan J."/>
            <person name="Floch G.L."/>
            <person name="Makela M.R."/>
            <person name="Henrissat B."/>
            <person name="Grigoriev I.V."/>
            <person name="Crouch J.A."/>
            <person name="De Vries R.P."/>
            <person name="Sukno S.A."/>
            <person name="Thon M.R."/>
        </authorList>
    </citation>
    <scope>NUCLEOTIDE SEQUENCE</scope>
    <source>
        <strain evidence="2">CBS 193.32</strain>
    </source>
</reference>
<dbReference type="AlphaFoldDB" id="A0AAJ0F320"/>
<accession>A0AAJ0F320</accession>
<dbReference type="InterPro" id="IPR051781">
    <property type="entry name" value="Metallo-dep_Hydrolase"/>
</dbReference>
<dbReference type="EMBL" id="JAHMHR010000001">
    <property type="protein sequence ID" value="KAK1701191.1"/>
    <property type="molecule type" value="Genomic_DNA"/>
</dbReference>
<evidence type="ECO:0000313" key="3">
    <source>
        <dbReference type="Proteomes" id="UP001224890"/>
    </source>
</evidence>
<proteinExistence type="predicted"/>
<dbReference type="Pfam" id="PF01979">
    <property type="entry name" value="Amidohydro_1"/>
    <property type="match status" value="1"/>
</dbReference>
<dbReference type="SUPFAM" id="SSF51556">
    <property type="entry name" value="Metallo-dependent hydrolases"/>
    <property type="match status" value="1"/>
</dbReference>
<dbReference type="Gene3D" id="3.40.50.10910">
    <property type="entry name" value="Amidohydrolase"/>
    <property type="match status" value="1"/>
</dbReference>
<dbReference type="InterPro" id="IPR011059">
    <property type="entry name" value="Metal-dep_hydrolase_composite"/>
</dbReference>
<dbReference type="Gene3D" id="3.30.110.90">
    <property type="entry name" value="Amidohydrolase"/>
    <property type="match status" value="1"/>
</dbReference>
<dbReference type="PANTHER" id="PTHR43135:SF3">
    <property type="entry name" value="ALPHA-D-RIBOSE 1-METHYLPHOSPHONATE 5-TRIPHOSPHATE DIPHOSPHATASE"/>
    <property type="match status" value="1"/>
</dbReference>
<dbReference type="InterPro" id="IPR006680">
    <property type="entry name" value="Amidohydro-rel"/>
</dbReference>
<protein>
    <recommendedName>
        <fullName evidence="1">Amidohydrolase-related domain-containing protein</fullName>
    </recommendedName>
</protein>
<evidence type="ECO:0000259" key="1">
    <source>
        <dbReference type="Pfam" id="PF01979"/>
    </source>
</evidence>
<keyword evidence="3" id="KW-1185">Reference proteome</keyword>
<dbReference type="Gene3D" id="2.30.40.10">
    <property type="entry name" value="Urease, subunit C, domain 1"/>
    <property type="match status" value="1"/>
</dbReference>
<dbReference type="InterPro" id="IPR032466">
    <property type="entry name" value="Metal_Hydrolase"/>
</dbReference>
<evidence type="ECO:0000313" key="2">
    <source>
        <dbReference type="EMBL" id="KAK1701191.1"/>
    </source>
</evidence>
<gene>
    <name evidence="2" type="ORF">BDP55DRAFT_538556</name>
</gene>
<name>A0AAJ0F320_9PEZI</name>
<dbReference type="PANTHER" id="PTHR43135">
    <property type="entry name" value="ALPHA-D-RIBOSE 1-METHYLPHOSPHONATE 5-TRIPHOSPHATE DIPHOSPHATASE"/>
    <property type="match status" value="1"/>
</dbReference>
<sequence>MEHNNSFVLKDVKIFTGHEMIDKGYVYVKNGIITQVGIGGFAGDTKDGLLVISRPGDTVIPGLIDAHIHALGGDINSIEQSLRFGVTTVCDMHNEPSENAKLKDLANLSESKSTYADFKCAGLGAVIEGGWPIPVIRRVFADNPCGDHIVDQIVSTWPILYKPEDAEPFVKQQVEENGASYIKMFHEIGDTLGMDLPRPPMDIQKSVVAAAHKYGVVTTGHAFSYAGAMDLLRAGADGLSHMFLDKPPSDDYVQIMLDNKAHCNPTLGQCASQTAEGQDFQKSFFEDPFAQRMLIRKTAGEPMGMAAKQKPTSSVLNAYANTKALYEAGVPLVLGTDAAGGSVGLPYGLGMHMEMRVLVKEVGMSPLDVLKSATSITAERLKFPDRGRVESGRKADLVLVEGDVLEVLSLGDGKCLPIKAVWREGLLSSSFTL</sequence>